<dbReference type="GO" id="GO:0003729">
    <property type="term" value="F:mRNA binding"/>
    <property type="evidence" value="ECO:0007669"/>
    <property type="project" value="TreeGrafter"/>
</dbReference>
<name>A0A0R3PUZ1_ANGCS</name>
<dbReference type="SMART" id="SM00322">
    <property type="entry name" value="KH"/>
    <property type="match status" value="1"/>
</dbReference>
<dbReference type="OrthoDB" id="6777263at2759"/>
<dbReference type="EMBL" id="UYYA01004353">
    <property type="protein sequence ID" value="VDM61370.1"/>
    <property type="molecule type" value="Genomic_DNA"/>
</dbReference>
<feature type="domain" description="K Homology" evidence="3">
    <location>
        <begin position="18"/>
        <end position="103"/>
    </location>
</feature>
<keyword evidence="5" id="KW-1185">Reference proteome</keyword>
<evidence type="ECO:0000313" key="6">
    <source>
        <dbReference type="WBParaSite" id="ACOC_0000978401-mRNA-1"/>
    </source>
</evidence>
<dbReference type="STRING" id="334426.A0A0R3PUZ1"/>
<dbReference type="InterPro" id="IPR045071">
    <property type="entry name" value="BBP-like"/>
</dbReference>
<dbReference type="InterPro" id="IPR055256">
    <property type="entry name" value="KH_1_KHDC4/BBP-like"/>
</dbReference>
<evidence type="ECO:0000313" key="4">
    <source>
        <dbReference type="EMBL" id="VDM61370.1"/>
    </source>
</evidence>
<dbReference type="GO" id="GO:0005634">
    <property type="term" value="C:nucleus"/>
    <property type="evidence" value="ECO:0007669"/>
    <property type="project" value="TreeGrafter"/>
</dbReference>
<evidence type="ECO:0000256" key="2">
    <source>
        <dbReference type="PROSITE-ProRule" id="PRU00117"/>
    </source>
</evidence>
<dbReference type="InterPro" id="IPR004087">
    <property type="entry name" value="KH_dom"/>
</dbReference>
<dbReference type="Pfam" id="PF22675">
    <property type="entry name" value="KH-I_KHDC4-BBP"/>
    <property type="match status" value="1"/>
</dbReference>
<evidence type="ECO:0000259" key="3">
    <source>
        <dbReference type="SMART" id="SM00322"/>
    </source>
</evidence>
<reference evidence="4 5" key="2">
    <citation type="submission" date="2018-11" db="EMBL/GenBank/DDBJ databases">
        <authorList>
            <consortium name="Pathogen Informatics"/>
        </authorList>
    </citation>
    <scope>NUCLEOTIDE SEQUENCE [LARGE SCALE GENOMIC DNA]</scope>
    <source>
        <strain evidence="4 5">Costa Rica</strain>
    </source>
</reference>
<evidence type="ECO:0000256" key="1">
    <source>
        <dbReference type="ARBA" id="ARBA00022884"/>
    </source>
</evidence>
<proteinExistence type="predicted"/>
<dbReference type="AlphaFoldDB" id="A0A0R3PUZ1"/>
<dbReference type="PANTHER" id="PTHR11208">
    <property type="entry name" value="RNA-BINDING PROTEIN RELATED"/>
    <property type="match status" value="1"/>
</dbReference>
<protein>
    <submittedName>
        <fullName evidence="6">KH domain-containing protein</fullName>
    </submittedName>
</protein>
<dbReference type="PROSITE" id="PS50084">
    <property type="entry name" value="KH_TYPE_1"/>
    <property type="match status" value="1"/>
</dbReference>
<dbReference type="Proteomes" id="UP000267027">
    <property type="component" value="Unassembled WGS sequence"/>
</dbReference>
<dbReference type="SUPFAM" id="SSF54791">
    <property type="entry name" value="Eukaryotic type KH-domain (KH-domain type I)"/>
    <property type="match status" value="1"/>
</dbReference>
<dbReference type="OMA" id="NEQARMF"/>
<keyword evidence="1 2" id="KW-0694">RNA-binding</keyword>
<dbReference type="WBParaSite" id="ACOC_0000978401-mRNA-1">
    <property type="protein sequence ID" value="ACOC_0000978401-mRNA-1"/>
    <property type="gene ID" value="ACOC_0000978401"/>
</dbReference>
<evidence type="ECO:0000313" key="5">
    <source>
        <dbReference type="Proteomes" id="UP000267027"/>
    </source>
</evidence>
<reference evidence="6" key="1">
    <citation type="submission" date="2017-02" db="UniProtKB">
        <authorList>
            <consortium name="WormBaseParasite"/>
        </authorList>
    </citation>
    <scope>IDENTIFICATION</scope>
</reference>
<accession>A0A0R3PUZ1</accession>
<dbReference type="InterPro" id="IPR036612">
    <property type="entry name" value="KH_dom_type_1_sf"/>
</dbReference>
<dbReference type="GO" id="GO:0048024">
    <property type="term" value="P:regulation of mRNA splicing, via spliceosome"/>
    <property type="evidence" value="ECO:0007669"/>
    <property type="project" value="TreeGrafter"/>
</dbReference>
<dbReference type="Gene3D" id="3.30.1370.10">
    <property type="entry name" value="K Homology domain, type 1"/>
    <property type="match status" value="1"/>
</dbReference>
<dbReference type="PANTHER" id="PTHR11208:SF147">
    <property type="entry name" value="RNA-BINDING PROTEIN ASD-2"/>
    <property type="match status" value="1"/>
</dbReference>
<sequence>YAETQIFQYFLAFHSFPRIHPCRLAYVSYNFVGRILGPRGMTAKQLEEDTGCKIMVRGRGSSRTVCFLADTEPLHVLIQCEDYEKRAHQKMRNAVEAVNQLLHPPVKGKDELKRKQLIELSIINGTYRPTSATKVALPIRLSTNLTITEAPRPLSAPNLPPVADNSPYNEQARMFSQFAEAARFRKKKWLMRSPPHRAGPSLCRSLS</sequence>
<organism evidence="6">
    <name type="scientific">Angiostrongylus costaricensis</name>
    <name type="common">Nematode worm</name>
    <dbReference type="NCBI Taxonomy" id="334426"/>
    <lineage>
        <taxon>Eukaryota</taxon>
        <taxon>Metazoa</taxon>
        <taxon>Ecdysozoa</taxon>
        <taxon>Nematoda</taxon>
        <taxon>Chromadorea</taxon>
        <taxon>Rhabditida</taxon>
        <taxon>Rhabditina</taxon>
        <taxon>Rhabditomorpha</taxon>
        <taxon>Strongyloidea</taxon>
        <taxon>Metastrongylidae</taxon>
        <taxon>Angiostrongylus</taxon>
    </lineage>
</organism>
<gene>
    <name evidence="4" type="ORF">ACOC_LOCUS9785</name>
</gene>